<dbReference type="CDD" id="cd00156">
    <property type="entry name" value="REC"/>
    <property type="match status" value="1"/>
</dbReference>
<dbReference type="Gene3D" id="1.10.287.130">
    <property type="match status" value="1"/>
</dbReference>
<keyword evidence="5" id="KW-0418">Kinase</keyword>
<evidence type="ECO:0000313" key="10">
    <source>
        <dbReference type="Proteomes" id="UP001247805"/>
    </source>
</evidence>
<feature type="modified residue" description="4-aspartylphosphate" evidence="6">
    <location>
        <position position="456"/>
    </location>
</feature>
<dbReference type="InterPro" id="IPR004358">
    <property type="entry name" value="Sig_transdc_His_kin-like_C"/>
</dbReference>
<comment type="catalytic activity">
    <reaction evidence="1">
        <text>ATP + protein L-histidine = ADP + protein N-phospho-L-histidine.</text>
        <dbReference type="EC" id="2.7.13.3"/>
    </reaction>
</comment>
<dbReference type="PANTHER" id="PTHR43047:SF72">
    <property type="entry name" value="OSMOSENSING HISTIDINE PROTEIN KINASE SLN1"/>
    <property type="match status" value="1"/>
</dbReference>
<evidence type="ECO:0000256" key="4">
    <source>
        <dbReference type="ARBA" id="ARBA00022679"/>
    </source>
</evidence>
<dbReference type="CDD" id="cd17546">
    <property type="entry name" value="REC_hyHK_CKI1_RcsC-like"/>
    <property type="match status" value="1"/>
</dbReference>
<dbReference type="InterPro" id="IPR036097">
    <property type="entry name" value="HisK_dim/P_sf"/>
</dbReference>
<sequence length="654" mass="71102">MIQKQARVLIVEDDEDDFIIASDCLDDLADYAFSIDWVSTPDEALALLKENRHDICLLDYQLGALTGLTVLEKATNIQCRIPIIMLTGQSDDLLDKAALDAGAVDFVVKTEFDSPRFARSIRYALSRQEIEKERLERINLETKSRSKDRFLAHLSHELRTPLTSILGYTELLLESNKAKAANPELNIILNNGKHLLSLLNDVLDLSKIAAKKLELNPIAIKFEDFLIDIHTLLKVAAADKGITLELTCSSPVPQEVYQDPTRLRQVLINLVHNAIKFTSEGFVRLNVAAKIEYNQCQLMFEVVDTGTGIPAQKLQNIFQPFEQVEDMVSRKETGAGLGLAISSELAKAMGGGISVTSEPGKGSCFTLQIAENNANSEHYSMLTFTASALAKSGEALPSLAGKILVVDDIADIRELIGHIVSSFGLSVVYAENGLQAIDAIAAENNNSQPFAAVLIDIHMPLMDGREAVVNMRKRGFLMPIIALTAATMKGEKEKLQSLGFNAVVPKPVNKALLHRELSKLLAKADPEKSLLSPPSQTSGPGSVRRVLLVEDDIDAAELTKLLLESLGCEVEVAHSGQACGQVIALNSAWDIALLDQNLPDTSGLKLATLIHKTATVGEIILVSGESIEQSTLDANGISRSLLKPINKHMLASII</sequence>
<feature type="modified residue" description="4-aspartylphosphate" evidence="6">
    <location>
        <position position="59"/>
    </location>
</feature>
<dbReference type="SMART" id="SM00387">
    <property type="entry name" value="HATPase_c"/>
    <property type="match status" value="1"/>
</dbReference>
<accession>A0ABU3SSK4</accession>
<evidence type="ECO:0000256" key="6">
    <source>
        <dbReference type="PROSITE-ProRule" id="PRU00169"/>
    </source>
</evidence>
<dbReference type="Pfam" id="PF00072">
    <property type="entry name" value="Response_reg"/>
    <property type="match status" value="3"/>
</dbReference>
<organism evidence="9 10">
    <name type="scientific">Paraglaciecola aquimarina</name>
    <dbReference type="NCBI Taxonomy" id="1235557"/>
    <lineage>
        <taxon>Bacteria</taxon>
        <taxon>Pseudomonadati</taxon>
        <taxon>Pseudomonadota</taxon>
        <taxon>Gammaproteobacteria</taxon>
        <taxon>Alteromonadales</taxon>
        <taxon>Alteromonadaceae</taxon>
        <taxon>Paraglaciecola</taxon>
    </lineage>
</organism>
<dbReference type="InterPro" id="IPR005467">
    <property type="entry name" value="His_kinase_dom"/>
</dbReference>
<feature type="modified residue" description="4-aspartylphosphate" evidence="6">
    <location>
        <position position="595"/>
    </location>
</feature>
<dbReference type="SUPFAM" id="SSF55874">
    <property type="entry name" value="ATPase domain of HSP90 chaperone/DNA topoisomerase II/histidine kinase"/>
    <property type="match status" value="1"/>
</dbReference>
<evidence type="ECO:0000256" key="1">
    <source>
        <dbReference type="ARBA" id="ARBA00000085"/>
    </source>
</evidence>
<feature type="domain" description="Histidine kinase" evidence="7">
    <location>
        <begin position="153"/>
        <end position="373"/>
    </location>
</feature>
<dbReference type="EC" id="2.7.13.3" evidence="2"/>
<dbReference type="RefSeq" id="WP_316024695.1">
    <property type="nucleotide sequence ID" value="NZ_JAWDIO010000002.1"/>
</dbReference>
<dbReference type="PANTHER" id="PTHR43047">
    <property type="entry name" value="TWO-COMPONENT HISTIDINE PROTEIN KINASE"/>
    <property type="match status" value="1"/>
</dbReference>
<evidence type="ECO:0000256" key="5">
    <source>
        <dbReference type="ARBA" id="ARBA00022777"/>
    </source>
</evidence>
<evidence type="ECO:0000313" key="9">
    <source>
        <dbReference type="EMBL" id="MDU0352997.1"/>
    </source>
</evidence>
<evidence type="ECO:0000256" key="3">
    <source>
        <dbReference type="ARBA" id="ARBA00022553"/>
    </source>
</evidence>
<dbReference type="SUPFAM" id="SSF52172">
    <property type="entry name" value="CheY-like"/>
    <property type="match status" value="3"/>
</dbReference>
<dbReference type="Gene3D" id="3.30.565.10">
    <property type="entry name" value="Histidine kinase-like ATPase, C-terminal domain"/>
    <property type="match status" value="1"/>
</dbReference>
<dbReference type="Pfam" id="PF00512">
    <property type="entry name" value="HisKA"/>
    <property type="match status" value="1"/>
</dbReference>
<dbReference type="EMBL" id="JAWDIO010000002">
    <property type="protein sequence ID" value="MDU0352997.1"/>
    <property type="molecule type" value="Genomic_DNA"/>
</dbReference>
<dbReference type="Pfam" id="PF02518">
    <property type="entry name" value="HATPase_c"/>
    <property type="match status" value="1"/>
</dbReference>
<evidence type="ECO:0000259" key="7">
    <source>
        <dbReference type="PROSITE" id="PS50109"/>
    </source>
</evidence>
<dbReference type="PROSITE" id="PS50109">
    <property type="entry name" value="HIS_KIN"/>
    <property type="match status" value="1"/>
</dbReference>
<name>A0ABU3SSK4_9ALTE</name>
<dbReference type="PRINTS" id="PR00344">
    <property type="entry name" value="BCTRLSENSOR"/>
</dbReference>
<dbReference type="InterPro" id="IPR036890">
    <property type="entry name" value="HATPase_C_sf"/>
</dbReference>
<dbReference type="InterPro" id="IPR011006">
    <property type="entry name" value="CheY-like_superfamily"/>
</dbReference>
<dbReference type="InterPro" id="IPR003594">
    <property type="entry name" value="HATPase_dom"/>
</dbReference>
<dbReference type="InterPro" id="IPR003661">
    <property type="entry name" value="HisK_dim/P_dom"/>
</dbReference>
<dbReference type="SMART" id="SM00448">
    <property type="entry name" value="REC"/>
    <property type="match status" value="3"/>
</dbReference>
<keyword evidence="10" id="KW-1185">Reference proteome</keyword>
<dbReference type="SMART" id="SM00388">
    <property type="entry name" value="HisKA"/>
    <property type="match status" value="1"/>
</dbReference>
<proteinExistence type="predicted"/>
<dbReference type="PROSITE" id="PS50110">
    <property type="entry name" value="RESPONSE_REGULATORY"/>
    <property type="match status" value="3"/>
</dbReference>
<feature type="domain" description="Response regulatory" evidence="8">
    <location>
        <begin position="402"/>
        <end position="521"/>
    </location>
</feature>
<keyword evidence="4" id="KW-0808">Transferase</keyword>
<dbReference type="SUPFAM" id="SSF47384">
    <property type="entry name" value="Homodimeric domain of signal transducing histidine kinase"/>
    <property type="match status" value="1"/>
</dbReference>
<dbReference type="InterPro" id="IPR001789">
    <property type="entry name" value="Sig_transdc_resp-reg_receiver"/>
</dbReference>
<protein>
    <recommendedName>
        <fullName evidence="2">histidine kinase</fullName>
        <ecNumber evidence="2">2.7.13.3</ecNumber>
    </recommendedName>
</protein>
<dbReference type="CDD" id="cd16922">
    <property type="entry name" value="HATPase_EvgS-ArcB-TorS-like"/>
    <property type="match status" value="1"/>
</dbReference>
<dbReference type="Gene3D" id="3.40.50.2300">
    <property type="match status" value="3"/>
</dbReference>
<feature type="domain" description="Response regulatory" evidence="8">
    <location>
        <begin position="545"/>
        <end position="654"/>
    </location>
</feature>
<feature type="domain" description="Response regulatory" evidence="8">
    <location>
        <begin position="7"/>
        <end position="124"/>
    </location>
</feature>
<evidence type="ECO:0000256" key="2">
    <source>
        <dbReference type="ARBA" id="ARBA00012438"/>
    </source>
</evidence>
<comment type="caution">
    <text evidence="9">The sequence shown here is derived from an EMBL/GenBank/DDBJ whole genome shotgun (WGS) entry which is preliminary data.</text>
</comment>
<reference evidence="9 10" key="1">
    <citation type="submission" date="2023-10" db="EMBL/GenBank/DDBJ databases">
        <title>Glaciecola aquimarina strain GGW-M5 nov., isolated from a coastal seawater.</title>
        <authorList>
            <person name="Bayburt H."/>
            <person name="Kim J.M."/>
            <person name="Choi B.J."/>
            <person name="Jeon C.O."/>
        </authorList>
    </citation>
    <scope>NUCLEOTIDE SEQUENCE [LARGE SCALE GENOMIC DNA]</scope>
    <source>
        <strain evidence="9 10">KCTC 32108</strain>
    </source>
</reference>
<keyword evidence="3 6" id="KW-0597">Phosphoprotein</keyword>
<dbReference type="CDD" id="cd00082">
    <property type="entry name" value="HisKA"/>
    <property type="match status" value="1"/>
</dbReference>
<gene>
    <name evidence="9" type="ORF">RS130_02790</name>
</gene>
<dbReference type="Proteomes" id="UP001247805">
    <property type="component" value="Unassembled WGS sequence"/>
</dbReference>
<evidence type="ECO:0000259" key="8">
    <source>
        <dbReference type="PROSITE" id="PS50110"/>
    </source>
</evidence>